<dbReference type="CDD" id="cd18809">
    <property type="entry name" value="SF1_C_RecD"/>
    <property type="match status" value="1"/>
</dbReference>
<accession>A0A1V1NVH1</accession>
<dbReference type="Proteomes" id="UP000189670">
    <property type="component" value="Unassembled WGS sequence"/>
</dbReference>
<dbReference type="SMART" id="SM00382">
    <property type="entry name" value="AAA"/>
    <property type="match status" value="1"/>
</dbReference>
<feature type="non-terminal residue" evidence="2">
    <location>
        <position position="491"/>
    </location>
</feature>
<comment type="caution">
    <text evidence="2">The sequence shown here is derived from an EMBL/GenBank/DDBJ whole genome shotgun (WGS) entry which is preliminary data.</text>
</comment>
<dbReference type="GO" id="GO:0000723">
    <property type="term" value="P:telomere maintenance"/>
    <property type="evidence" value="ECO:0007669"/>
    <property type="project" value="InterPro"/>
</dbReference>
<dbReference type="GO" id="GO:0003678">
    <property type="term" value="F:DNA helicase activity"/>
    <property type="evidence" value="ECO:0007669"/>
    <property type="project" value="InterPro"/>
</dbReference>
<reference evidence="3" key="1">
    <citation type="submission" date="2012-11" db="EMBL/GenBank/DDBJ databases">
        <authorList>
            <person name="Lucero-Rivera Y.E."/>
            <person name="Tovar-Ramirez D."/>
        </authorList>
    </citation>
    <scope>NUCLEOTIDE SEQUENCE [LARGE SCALE GENOMIC DNA]</scope>
    <source>
        <strain evidence="3">Araruama</strain>
    </source>
</reference>
<dbReference type="AlphaFoldDB" id="A0A1V1NVH1"/>
<keyword evidence="2" id="KW-0347">Helicase</keyword>
<feature type="domain" description="AAA+ ATPase" evidence="1">
    <location>
        <begin position="20"/>
        <end position="205"/>
    </location>
</feature>
<dbReference type="InterPro" id="IPR003593">
    <property type="entry name" value="AAA+_ATPase"/>
</dbReference>
<dbReference type="InterPro" id="IPR010285">
    <property type="entry name" value="DNA_helicase_pif1-like_DEAD"/>
</dbReference>
<dbReference type="GO" id="GO:0006281">
    <property type="term" value="P:DNA repair"/>
    <property type="evidence" value="ECO:0007669"/>
    <property type="project" value="InterPro"/>
</dbReference>
<evidence type="ECO:0000259" key="1">
    <source>
        <dbReference type="SMART" id="SM00382"/>
    </source>
</evidence>
<keyword evidence="2" id="KW-0378">Hydrolase</keyword>
<dbReference type="EMBL" id="ATBP01001888">
    <property type="protein sequence ID" value="ETR66580.1"/>
    <property type="molecule type" value="Genomic_DNA"/>
</dbReference>
<protein>
    <submittedName>
        <fullName evidence="2">Helicase</fullName>
    </submittedName>
</protein>
<sequence length="491" mass="55875">MSNVFNTSQLKLAFDFAEYTGRHIFLTGKAGTGKTTFLHNFKEESSKRMIVVAPTGVAAINAGGVTIHSFFQLPFGPHLPEDIYASQGVSKTIQKMSGLKKDIIRNLDLLVIDEISMVRADLLDAIDDTLRRFKDPLLPFGGVQLLMIGDLQQLAPIVPNDEWELLKDYYETLFFFGSRALKQTNYISIELTHIFRQNDDHFICLLNKVRDNQIDEETLQVLNDRYDPHFNPSDNEGYVTLTTHNKQAKTINKNKLRTIDSEIHTMVAKIEDDFPKHAYPTDDELALKIGSQVMFVKNDTSEDKLFYNGKIGTVEKITDETIDVKCSGNSDVIQVKKMEWNNIKYTIDEENKTIKETTVGTFTQFPLKLAWAITIHKSQGLTFEKAIIDANAAFAHGQVYVALSRCKSLEGMVLISKISRECIRHDPEVLHFMHDIATHSPGNALLDESRYNFQLMLLKELFDFNPIQYHAHEALKILNKNRNKVPSSIIE</sequence>
<dbReference type="PANTHER" id="PTHR47642">
    <property type="entry name" value="ATP-DEPENDENT DNA HELICASE"/>
    <property type="match status" value="1"/>
</dbReference>
<dbReference type="SUPFAM" id="SSF52540">
    <property type="entry name" value="P-loop containing nucleoside triphosphate hydrolases"/>
    <property type="match status" value="2"/>
</dbReference>
<dbReference type="Pfam" id="PF05970">
    <property type="entry name" value="PIF1"/>
    <property type="match status" value="1"/>
</dbReference>
<keyword evidence="2" id="KW-0067">ATP-binding</keyword>
<organism evidence="2 3">
    <name type="scientific">Candidatus Magnetoglobus multicellularis str. Araruama</name>
    <dbReference type="NCBI Taxonomy" id="890399"/>
    <lineage>
        <taxon>Bacteria</taxon>
        <taxon>Pseudomonadati</taxon>
        <taxon>Thermodesulfobacteriota</taxon>
        <taxon>Desulfobacteria</taxon>
        <taxon>Desulfobacterales</taxon>
        <taxon>Desulfobacteraceae</taxon>
        <taxon>Candidatus Magnetoglobus</taxon>
    </lineage>
</organism>
<keyword evidence="2" id="KW-0547">Nucleotide-binding</keyword>
<dbReference type="InterPro" id="IPR051055">
    <property type="entry name" value="PIF1_helicase"/>
</dbReference>
<dbReference type="Gene3D" id="3.40.50.300">
    <property type="entry name" value="P-loop containing nucleotide triphosphate hydrolases"/>
    <property type="match status" value="2"/>
</dbReference>
<dbReference type="InterPro" id="IPR027417">
    <property type="entry name" value="P-loop_NTPase"/>
</dbReference>
<proteinExistence type="predicted"/>
<evidence type="ECO:0000313" key="3">
    <source>
        <dbReference type="Proteomes" id="UP000189670"/>
    </source>
</evidence>
<dbReference type="PANTHER" id="PTHR47642:SF5">
    <property type="entry name" value="ATP-DEPENDENT DNA HELICASE"/>
    <property type="match status" value="1"/>
</dbReference>
<evidence type="ECO:0000313" key="2">
    <source>
        <dbReference type="EMBL" id="ETR66580.1"/>
    </source>
</evidence>
<name>A0A1V1NVH1_9BACT</name>
<dbReference type="FunFam" id="3.40.50.300:FF:001498">
    <property type="entry name" value="ATP-dependent DNA helicase"/>
    <property type="match status" value="1"/>
</dbReference>
<gene>
    <name evidence="2" type="ORF">OMM_12619</name>
</gene>